<organism evidence="1 2">
    <name type="scientific">Cladophialophora chaetospira</name>
    <dbReference type="NCBI Taxonomy" id="386627"/>
    <lineage>
        <taxon>Eukaryota</taxon>
        <taxon>Fungi</taxon>
        <taxon>Dikarya</taxon>
        <taxon>Ascomycota</taxon>
        <taxon>Pezizomycotina</taxon>
        <taxon>Eurotiomycetes</taxon>
        <taxon>Chaetothyriomycetidae</taxon>
        <taxon>Chaetothyriales</taxon>
        <taxon>Herpotrichiellaceae</taxon>
        <taxon>Cladophialophora</taxon>
    </lineage>
</organism>
<protein>
    <submittedName>
        <fullName evidence="1">Uncharacterized protein</fullName>
    </submittedName>
</protein>
<keyword evidence="2" id="KW-1185">Reference proteome</keyword>
<dbReference type="EMBL" id="JAPDRK010000019">
    <property type="protein sequence ID" value="KAJ9604386.1"/>
    <property type="molecule type" value="Genomic_DNA"/>
</dbReference>
<dbReference type="AlphaFoldDB" id="A0AA39CDL0"/>
<proteinExistence type="predicted"/>
<dbReference type="Proteomes" id="UP001172673">
    <property type="component" value="Unassembled WGS sequence"/>
</dbReference>
<name>A0AA39CDL0_9EURO</name>
<comment type="caution">
    <text evidence="1">The sequence shown here is derived from an EMBL/GenBank/DDBJ whole genome shotgun (WGS) entry which is preliminary data.</text>
</comment>
<gene>
    <name evidence="1" type="ORF">H2200_011220</name>
</gene>
<reference evidence="1" key="1">
    <citation type="submission" date="2022-10" db="EMBL/GenBank/DDBJ databases">
        <title>Culturing micro-colonial fungi from biological soil crusts in the Mojave desert and describing Neophaeococcomyces mojavensis, and introducing the new genera and species Taxawa tesnikishii.</title>
        <authorList>
            <person name="Kurbessoian T."/>
            <person name="Stajich J.E."/>
        </authorList>
    </citation>
    <scope>NUCLEOTIDE SEQUENCE</scope>
    <source>
        <strain evidence="1">TK_41</strain>
    </source>
</reference>
<evidence type="ECO:0000313" key="2">
    <source>
        <dbReference type="Proteomes" id="UP001172673"/>
    </source>
</evidence>
<accession>A0AA39CDL0</accession>
<evidence type="ECO:0000313" key="1">
    <source>
        <dbReference type="EMBL" id="KAJ9604386.1"/>
    </source>
</evidence>
<sequence length="258" mass="29302">MQLETYSMLRQNIETLQKDGNNPVIKALLKSFVGPDYDLEAVTEEEKRLAQPENFKWILFNEIKSHDHTTVKDATLEGSLKLFVSPGPTNENGAKYDTDTGITTFFEDLFPTEDEFEDPLSWQGQSLDHTMYMMAFSDLEDLHDLEETAISFVVHEMDHEILDAEDYGSTYGLDDSKKLAAGETVDGQRKGEDIHADARCLLSLLLYLTRAFPGLKLGRDSGIIKERRKPLQFVGKWLDMTTDETYNEIKNSCTVIGE</sequence>